<dbReference type="InterPro" id="IPR016024">
    <property type="entry name" value="ARM-type_fold"/>
</dbReference>
<sequence>MMKLIDFDAKFNKKMAKELERHAGERTEEEWEDAIAAAYERFGDTFMGELGMTPRQYFAGMEDAQLVELLKEYLLQEVPVPDFLCAELEGRGVTPPVLRLLEETDEELVLYALNIIGADRRAAARYAAMLSEEAYDEHVKDQLADLLKQMPEEVLEQMLSLTEGEARPYALEVLSRLRQKDDRAFDALLSAFRGAEGDELPLYAGYLAAYGDDRALPHLLSKIEEDVGYVAFQELKFAIESLGGEYDKPRDFSADPAYKRVMAAGAGTDIFGSRRK</sequence>
<comment type="caution">
    <text evidence="1">The sequence shown here is derived from an EMBL/GenBank/DDBJ whole genome shotgun (WGS) entry which is preliminary data.</text>
</comment>
<evidence type="ECO:0000313" key="2">
    <source>
        <dbReference type="Proteomes" id="UP000886847"/>
    </source>
</evidence>
<proteinExistence type="predicted"/>
<reference evidence="1" key="1">
    <citation type="journal article" date="2021" name="PeerJ">
        <title>Extensive microbial diversity within the chicken gut microbiome revealed by metagenomics and culture.</title>
        <authorList>
            <person name="Gilroy R."/>
            <person name="Ravi A."/>
            <person name="Getino M."/>
            <person name="Pursley I."/>
            <person name="Horton D.L."/>
            <person name="Alikhan N.F."/>
            <person name="Baker D."/>
            <person name="Gharbi K."/>
            <person name="Hall N."/>
            <person name="Watson M."/>
            <person name="Adriaenssens E.M."/>
            <person name="Foster-Nyarko E."/>
            <person name="Jarju S."/>
            <person name="Secka A."/>
            <person name="Antonio M."/>
            <person name="Oren A."/>
            <person name="Chaudhuri R.R."/>
            <person name="La Ragione R."/>
            <person name="Hildebrand F."/>
            <person name="Pallen M.J."/>
        </authorList>
    </citation>
    <scope>NUCLEOTIDE SEQUENCE</scope>
    <source>
        <strain evidence="1">2189</strain>
    </source>
</reference>
<accession>A0A9D2ATF1</accession>
<protein>
    <submittedName>
        <fullName evidence="1">Uncharacterized protein</fullName>
    </submittedName>
</protein>
<gene>
    <name evidence="1" type="ORF">H9851_00090</name>
</gene>
<name>A0A9D2ATF1_9FIRM</name>
<dbReference type="SUPFAM" id="SSF48371">
    <property type="entry name" value="ARM repeat"/>
    <property type="match status" value="1"/>
</dbReference>
<reference evidence="1" key="2">
    <citation type="submission" date="2021-04" db="EMBL/GenBank/DDBJ databases">
        <authorList>
            <person name="Gilroy R."/>
        </authorList>
    </citation>
    <scope>NUCLEOTIDE SEQUENCE</scope>
    <source>
        <strain evidence="1">2189</strain>
    </source>
</reference>
<dbReference type="Proteomes" id="UP000886847">
    <property type="component" value="Unassembled WGS sequence"/>
</dbReference>
<evidence type="ECO:0000313" key="1">
    <source>
        <dbReference type="EMBL" id="HIX49672.1"/>
    </source>
</evidence>
<dbReference type="InterPro" id="IPR011989">
    <property type="entry name" value="ARM-like"/>
</dbReference>
<organism evidence="1 2">
    <name type="scientific">Candidatus Borkfalkia faecavium</name>
    <dbReference type="NCBI Taxonomy" id="2838508"/>
    <lineage>
        <taxon>Bacteria</taxon>
        <taxon>Bacillati</taxon>
        <taxon>Bacillota</taxon>
        <taxon>Clostridia</taxon>
        <taxon>Christensenellales</taxon>
        <taxon>Christensenellaceae</taxon>
        <taxon>Candidatus Borkfalkia</taxon>
    </lineage>
</organism>
<dbReference type="AlphaFoldDB" id="A0A9D2ATF1"/>
<dbReference type="EMBL" id="DXEW01000001">
    <property type="protein sequence ID" value="HIX49672.1"/>
    <property type="molecule type" value="Genomic_DNA"/>
</dbReference>
<dbReference type="Gene3D" id="1.25.10.10">
    <property type="entry name" value="Leucine-rich Repeat Variant"/>
    <property type="match status" value="1"/>
</dbReference>